<keyword evidence="3" id="KW-1185">Reference proteome</keyword>
<keyword evidence="1" id="KW-0472">Membrane</keyword>
<dbReference type="RefSeq" id="XP_056082072.1">
    <property type="nucleotide sequence ID" value="XM_056222374.1"/>
</dbReference>
<evidence type="ECO:0000313" key="2">
    <source>
        <dbReference type="EMBL" id="CAI4038957.1"/>
    </source>
</evidence>
<keyword evidence="1" id="KW-1133">Transmembrane helix</keyword>
<gene>
    <name evidence="2" type="primary">SMKI06G3090</name>
    <name evidence="2" type="ORF">SMKI_06G3090</name>
</gene>
<protein>
    <recommendedName>
        <fullName evidence="4">Csm4p</fullName>
    </recommendedName>
</protein>
<evidence type="ECO:0008006" key="4">
    <source>
        <dbReference type="Google" id="ProtNLM"/>
    </source>
</evidence>
<evidence type="ECO:0000313" key="3">
    <source>
        <dbReference type="Proteomes" id="UP001161438"/>
    </source>
</evidence>
<dbReference type="Proteomes" id="UP001161438">
    <property type="component" value="Chromosome 6"/>
</dbReference>
<reference evidence="2" key="1">
    <citation type="submission" date="2022-10" db="EMBL/GenBank/DDBJ databases">
        <authorList>
            <person name="Byrne P K."/>
        </authorList>
    </citation>
    <scope>NUCLEOTIDE SEQUENCE</scope>
    <source>
        <strain evidence="2">IFO1815</strain>
    </source>
</reference>
<feature type="transmembrane region" description="Helical" evidence="1">
    <location>
        <begin position="137"/>
        <end position="155"/>
    </location>
</feature>
<keyword evidence="1" id="KW-0812">Transmembrane</keyword>
<sequence length="157" mass="18559">MMEGPVSRKIAPRLSSRLVTWKRKQQSWLLGQKIATINNNYFYMQYELLYLTNEVMKWKEMITFLESQLSGITPNFVAERRPHDKKLFQNLIDDYNEQLNENNLVISILKSKPRISSFPIYLCDEAYSHFELAIAELDSLIIIFLFSLIFLWVSIEA</sequence>
<dbReference type="GeneID" id="80918168"/>
<name>A0AA35NFN1_SACMI</name>
<dbReference type="EMBL" id="OX365762">
    <property type="protein sequence ID" value="CAI4038957.1"/>
    <property type="molecule type" value="Genomic_DNA"/>
</dbReference>
<organism evidence="2 3">
    <name type="scientific">Saccharomyces mikatae IFO 1815</name>
    <dbReference type="NCBI Taxonomy" id="226126"/>
    <lineage>
        <taxon>Eukaryota</taxon>
        <taxon>Fungi</taxon>
        <taxon>Dikarya</taxon>
        <taxon>Ascomycota</taxon>
        <taxon>Saccharomycotina</taxon>
        <taxon>Saccharomycetes</taxon>
        <taxon>Saccharomycetales</taxon>
        <taxon>Saccharomycetaceae</taxon>
        <taxon>Saccharomyces</taxon>
    </lineage>
</organism>
<proteinExistence type="predicted"/>
<evidence type="ECO:0000256" key="1">
    <source>
        <dbReference type="SAM" id="Phobius"/>
    </source>
</evidence>
<accession>A0AA35NFN1</accession>
<dbReference type="AlphaFoldDB" id="A0AA35NFN1"/>